<dbReference type="AlphaFoldDB" id="A0A1I0J165"/>
<keyword evidence="2" id="KW-1185">Reference proteome</keyword>
<organism evidence="1 2">
    <name type="scientific">Paracoccus homiensis</name>
    <dbReference type="NCBI Taxonomy" id="364199"/>
    <lineage>
        <taxon>Bacteria</taxon>
        <taxon>Pseudomonadati</taxon>
        <taxon>Pseudomonadota</taxon>
        <taxon>Alphaproteobacteria</taxon>
        <taxon>Rhodobacterales</taxon>
        <taxon>Paracoccaceae</taxon>
        <taxon>Paracoccus</taxon>
    </lineage>
</organism>
<proteinExistence type="predicted"/>
<dbReference type="EMBL" id="FOHO01000020">
    <property type="protein sequence ID" value="SEU02755.1"/>
    <property type="molecule type" value="Genomic_DNA"/>
</dbReference>
<evidence type="ECO:0000313" key="1">
    <source>
        <dbReference type="EMBL" id="SEU02755.1"/>
    </source>
</evidence>
<reference evidence="1 2" key="1">
    <citation type="submission" date="2016-10" db="EMBL/GenBank/DDBJ databases">
        <authorList>
            <person name="de Groot N.N."/>
        </authorList>
    </citation>
    <scope>NUCLEOTIDE SEQUENCE [LARGE SCALE GENOMIC DNA]</scope>
    <source>
        <strain evidence="1 2">DSM 17862</strain>
    </source>
</reference>
<protein>
    <submittedName>
        <fullName evidence="1">Uncharacterized protein</fullName>
    </submittedName>
</protein>
<dbReference type="STRING" id="364199.SAMN04489858_12034"/>
<sequence>MTCHAHITAGVADRSQYEALARHMDAAARASGPVGITSQTPNDGGKGSIIERRFHKLYPHNVLRRKRSIALHTALSRGA</sequence>
<dbReference type="Proteomes" id="UP000199180">
    <property type="component" value="Unassembled WGS sequence"/>
</dbReference>
<accession>A0A1I0J165</accession>
<name>A0A1I0J165_9RHOB</name>
<gene>
    <name evidence="1" type="ORF">SAMN04489858_12034</name>
</gene>
<evidence type="ECO:0000313" key="2">
    <source>
        <dbReference type="Proteomes" id="UP000199180"/>
    </source>
</evidence>